<feature type="transmembrane region" description="Helical" evidence="9">
    <location>
        <begin position="424"/>
        <end position="451"/>
    </location>
</feature>
<dbReference type="GO" id="GO:0005886">
    <property type="term" value="C:plasma membrane"/>
    <property type="evidence" value="ECO:0007669"/>
    <property type="project" value="UniProtKB-SubCell"/>
</dbReference>
<reference evidence="11" key="1">
    <citation type="journal article" date="2020" name="mSystems">
        <title>Genome- and Community-Level Interaction Insights into Carbon Utilization and Element Cycling Functions of Hydrothermarchaeota in Hydrothermal Sediment.</title>
        <authorList>
            <person name="Zhou Z."/>
            <person name="Liu Y."/>
            <person name="Xu W."/>
            <person name="Pan J."/>
            <person name="Luo Z.H."/>
            <person name="Li M."/>
        </authorList>
    </citation>
    <scope>NUCLEOTIDE SEQUENCE [LARGE SCALE GENOMIC DNA]</scope>
    <source>
        <strain evidence="11">HyVt-92</strain>
    </source>
</reference>
<dbReference type="InterPro" id="IPR006667">
    <property type="entry name" value="SLC41_membr_dom"/>
</dbReference>
<evidence type="ECO:0000313" key="11">
    <source>
        <dbReference type="EMBL" id="HHF98193.1"/>
    </source>
</evidence>
<keyword evidence="7 9" id="KW-0472">Membrane</keyword>
<keyword evidence="3 9" id="KW-0813">Transport</keyword>
<dbReference type="PROSITE" id="PS51371">
    <property type="entry name" value="CBS"/>
    <property type="match status" value="2"/>
</dbReference>
<evidence type="ECO:0000256" key="6">
    <source>
        <dbReference type="ARBA" id="ARBA00022989"/>
    </source>
</evidence>
<evidence type="ECO:0000256" key="1">
    <source>
        <dbReference type="ARBA" id="ARBA00004141"/>
    </source>
</evidence>
<evidence type="ECO:0000256" key="7">
    <source>
        <dbReference type="ARBA" id="ARBA00023136"/>
    </source>
</evidence>
<dbReference type="InterPro" id="IPR038076">
    <property type="entry name" value="MgtE_N_sf"/>
</dbReference>
<dbReference type="Pfam" id="PF03448">
    <property type="entry name" value="MgtE_N"/>
    <property type="match status" value="1"/>
</dbReference>
<evidence type="ECO:0000256" key="4">
    <source>
        <dbReference type="ARBA" id="ARBA00022692"/>
    </source>
</evidence>
<dbReference type="Pfam" id="PF01769">
    <property type="entry name" value="MgtE"/>
    <property type="match status" value="1"/>
</dbReference>
<dbReference type="InterPro" id="IPR036739">
    <property type="entry name" value="SLC41_membr_dom_sf"/>
</dbReference>
<dbReference type="PANTHER" id="PTHR43773:SF1">
    <property type="entry name" value="MAGNESIUM TRANSPORTER MGTE"/>
    <property type="match status" value="1"/>
</dbReference>
<gene>
    <name evidence="11" type="primary">mgtE</name>
    <name evidence="11" type="ORF">ENL39_01740</name>
</gene>
<dbReference type="CDD" id="cd04606">
    <property type="entry name" value="CBS_pair_Mg_transporter"/>
    <property type="match status" value="1"/>
</dbReference>
<protein>
    <recommendedName>
        <fullName evidence="9">Magnesium transporter MgtE</fullName>
    </recommendedName>
</protein>
<dbReference type="NCBIfam" id="TIGR00400">
    <property type="entry name" value="mgtE"/>
    <property type="match status" value="1"/>
</dbReference>
<feature type="transmembrane region" description="Helical" evidence="9">
    <location>
        <begin position="389"/>
        <end position="412"/>
    </location>
</feature>
<keyword evidence="8" id="KW-0129">CBS domain</keyword>
<comment type="caution">
    <text evidence="9">Lacks conserved residue(s) required for the propagation of feature annotation.</text>
</comment>
<evidence type="ECO:0000256" key="3">
    <source>
        <dbReference type="ARBA" id="ARBA00022448"/>
    </source>
</evidence>
<comment type="caution">
    <text evidence="11">The sequence shown here is derived from an EMBL/GenBank/DDBJ whole genome shotgun (WGS) entry which is preliminary data.</text>
</comment>
<dbReference type="SUPFAM" id="SSF161093">
    <property type="entry name" value="MgtE membrane domain-like"/>
    <property type="match status" value="1"/>
</dbReference>
<comment type="subunit">
    <text evidence="9">Homodimer.</text>
</comment>
<evidence type="ECO:0000256" key="8">
    <source>
        <dbReference type="PROSITE-ProRule" id="PRU00703"/>
    </source>
</evidence>
<organism evidence="11">
    <name type="scientific">Aerophobetes bacterium</name>
    <dbReference type="NCBI Taxonomy" id="2030807"/>
    <lineage>
        <taxon>Bacteria</taxon>
        <taxon>Candidatus Aerophobota</taxon>
    </lineage>
</organism>
<dbReference type="Gene3D" id="1.10.357.20">
    <property type="entry name" value="SLC41 divalent cation transporters, integral membrane domain"/>
    <property type="match status" value="1"/>
</dbReference>
<dbReference type="EMBL" id="DRTT01000053">
    <property type="protein sequence ID" value="HHF98193.1"/>
    <property type="molecule type" value="Genomic_DNA"/>
</dbReference>
<proteinExistence type="inferred from homology"/>
<dbReference type="Gene3D" id="3.10.580.10">
    <property type="entry name" value="CBS-domain"/>
    <property type="match status" value="1"/>
</dbReference>
<comment type="subcellular location">
    <subcellularLocation>
        <location evidence="9">Cell membrane</location>
        <topology evidence="9">Multi-pass membrane protein</topology>
    </subcellularLocation>
    <subcellularLocation>
        <location evidence="1">Membrane</location>
        <topology evidence="1">Multi-pass membrane protein</topology>
    </subcellularLocation>
</comment>
<dbReference type="InterPro" id="IPR006668">
    <property type="entry name" value="Mg_transptr_MgtE_intracell_dom"/>
</dbReference>
<dbReference type="Gene3D" id="1.25.60.10">
    <property type="entry name" value="MgtE N-terminal domain-like"/>
    <property type="match status" value="1"/>
</dbReference>
<keyword evidence="9" id="KW-0479">Metal-binding</keyword>
<dbReference type="AlphaFoldDB" id="A0A7V5HYB7"/>
<dbReference type="Proteomes" id="UP000886070">
    <property type="component" value="Unassembled WGS sequence"/>
</dbReference>
<keyword evidence="5 9" id="KW-0460">Magnesium</keyword>
<name>A0A7V5HYB7_UNCAE</name>
<feature type="domain" description="CBS" evidence="10">
    <location>
        <begin position="205"/>
        <end position="261"/>
    </location>
</feature>
<dbReference type="Pfam" id="PF00571">
    <property type="entry name" value="CBS"/>
    <property type="match status" value="2"/>
</dbReference>
<dbReference type="PANTHER" id="PTHR43773">
    <property type="entry name" value="MAGNESIUM TRANSPORTER MGTE"/>
    <property type="match status" value="1"/>
</dbReference>
<comment type="function">
    <text evidence="9">Acts as a magnesium transporter.</text>
</comment>
<dbReference type="InterPro" id="IPR046342">
    <property type="entry name" value="CBS_dom_sf"/>
</dbReference>
<keyword evidence="4 9" id="KW-0812">Transmembrane</keyword>
<feature type="transmembrane region" description="Helical" evidence="9">
    <location>
        <begin position="289"/>
        <end position="307"/>
    </location>
</feature>
<evidence type="ECO:0000256" key="9">
    <source>
        <dbReference type="RuleBase" id="RU362011"/>
    </source>
</evidence>
<feature type="domain" description="CBS" evidence="10">
    <location>
        <begin position="141"/>
        <end position="204"/>
    </location>
</feature>
<evidence type="ECO:0000256" key="2">
    <source>
        <dbReference type="ARBA" id="ARBA00009749"/>
    </source>
</evidence>
<dbReference type="InterPro" id="IPR006669">
    <property type="entry name" value="MgtE_transporter"/>
</dbReference>
<evidence type="ECO:0000256" key="5">
    <source>
        <dbReference type="ARBA" id="ARBA00022842"/>
    </source>
</evidence>
<comment type="similarity">
    <text evidence="2 9">Belongs to the SLC41A transporter family.</text>
</comment>
<evidence type="ECO:0000259" key="10">
    <source>
        <dbReference type="PROSITE" id="PS51371"/>
    </source>
</evidence>
<sequence length="453" mass="51034">MEKEYSRIYLILPEIKELIAKKEREELKEIFKDYEPVEIAQVMGEFSLREKVYLFSLWDLDFAADVFEKLDEEEQIEILTTIDDVKKRGLLNELAPDERADLFEELSPEIAERFLSIMKKEEAQDVKELMSYPPTSAGGIMTTEFARVRENMTAGEALEELRKSAKDLEMVYYIYVLNEKDKLVGVLSLKELILADPEKKIKKLMHRNPITLPVTMDQEEVAKRIANYDLLALPVVDENGKMKGIITVDDVIDVIREENTEDMYKFGAAGKHSEEYMKMRATTIAKNRLTWLVILGITGFFSGIVMQKFSFALESVVSLAFYIPVLMDTAGNAGTQAAMAVVRGLAIGEVRLKDIWLVVKKEIFIGGIMGIPLGGITLIRAIIFQRNSLLGVCVAFSMLIAIVTATSLGSLLPLVCKRLKLDPAVVSGPLITTILDIFSLTIYFGVSIFFLKI</sequence>
<dbReference type="SUPFAM" id="SSF158791">
    <property type="entry name" value="MgtE N-terminal domain-like"/>
    <property type="match status" value="1"/>
</dbReference>
<accession>A0A7V5HYB7</accession>
<keyword evidence="6 9" id="KW-1133">Transmembrane helix</keyword>
<keyword evidence="9" id="KW-1003">Cell membrane</keyword>
<dbReference type="GO" id="GO:0046872">
    <property type="term" value="F:metal ion binding"/>
    <property type="evidence" value="ECO:0007669"/>
    <property type="project" value="UniProtKB-KW"/>
</dbReference>
<feature type="transmembrane region" description="Helical" evidence="9">
    <location>
        <begin position="363"/>
        <end position="383"/>
    </location>
</feature>
<dbReference type="SUPFAM" id="SSF54631">
    <property type="entry name" value="CBS-domain pair"/>
    <property type="match status" value="1"/>
</dbReference>
<dbReference type="InterPro" id="IPR000644">
    <property type="entry name" value="CBS_dom"/>
</dbReference>
<dbReference type="GO" id="GO:0015095">
    <property type="term" value="F:magnesium ion transmembrane transporter activity"/>
    <property type="evidence" value="ECO:0007669"/>
    <property type="project" value="UniProtKB-UniRule"/>
</dbReference>
<dbReference type="SMART" id="SM00116">
    <property type="entry name" value="CBS"/>
    <property type="match status" value="2"/>
</dbReference>
<dbReference type="SMART" id="SM00924">
    <property type="entry name" value="MgtE_N"/>
    <property type="match status" value="1"/>
</dbReference>